<accession>A0A8C8ASJ1</accession>
<dbReference type="Ensembl" id="ENSOSUT00000007419.1">
    <property type="protein sequence ID" value="ENSOSUP00000007141.1"/>
    <property type="gene ID" value="ENSOSUG00000005312.1"/>
</dbReference>
<keyword evidence="2" id="KW-1185">Reference proteome</keyword>
<organism evidence="1 2">
    <name type="scientific">Otus sunia</name>
    <name type="common">Oriental scops-owl</name>
    <dbReference type="NCBI Taxonomy" id="257818"/>
    <lineage>
        <taxon>Eukaryota</taxon>
        <taxon>Metazoa</taxon>
        <taxon>Chordata</taxon>
        <taxon>Craniata</taxon>
        <taxon>Vertebrata</taxon>
        <taxon>Euteleostomi</taxon>
        <taxon>Archelosauria</taxon>
        <taxon>Archosauria</taxon>
        <taxon>Dinosauria</taxon>
        <taxon>Saurischia</taxon>
        <taxon>Theropoda</taxon>
        <taxon>Coelurosauria</taxon>
        <taxon>Aves</taxon>
        <taxon>Neognathae</taxon>
        <taxon>Neoaves</taxon>
        <taxon>Telluraves</taxon>
        <taxon>Strigiformes</taxon>
        <taxon>Strigidae</taxon>
        <taxon>Otus</taxon>
    </lineage>
</organism>
<dbReference type="AlphaFoldDB" id="A0A8C8ASJ1"/>
<proteinExistence type="predicted"/>
<reference evidence="1" key="2">
    <citation type="submission" date="2025-09" db="UniProtKB">
        <authorList>
            <consortium name="Ensembl"/>
        </authorList>
    </citation>
    <scope>IDENTIFICATION</scope>
</reference>
<name>A0A8C8ASJ1_9STRI</name>
<reference evidence="1" key="1">
    <citation type="submission" date="2025-08" db="UniProtKB">
        <authorList>
            <consortium name="Ensembl"/>
        </authorList>
    </citation>
    <scope>IDENTIFICATION</scope>
</reference>
<protein>
    <submittedName>
        <fullName evidence="1">Uncharacterized protein</fullName>
    </submittedName>
</protein>
<sequence>FNHANNSQLCPDTPACSYFLFFLSPLILPPACYVQCTPPTLSITSSFLLGCEVDASMYMFLIQTQRNDKCSVQECNSNDNGMKRAGSQSTGCEVTCKRN</sequence>
<evidence type="ECO:0000313" key="1">
    <source>
        <dbReference type="Ensembl" id="ENSOSUP00000007141.1"/>
    </source>
</evidence>
<dbReference type="Proteomes" id="UP000694552">
    <property type="component" value="Unplaced"/>
</dbReference>
<evidence type="ECO:0000313" key="2">
    <source>
        <dbReference type="Proteomes" id="UP000694552"/>
    </source>
</evidence>